<dbReference type="FunFam" id="3.80.10.10:FF:000041">
    <property type="entry name" value="LRR receptor-like serine/threonine-protein kinase ERECTA"/>
    <property type="match status" value="1"/>
</dbReference>
<evidence type="ECO:0000256" key="3">
    <source>
        <dbReference type="ARBA" id="ARBA00022737"/>
    </source>
</evidence>
<evidence type="ECO:0000256" key="1">
    <source>
        <dbReference type="ARBA" id="ARBA00004196"/>
    </source>
</evidence>
<evidence type="ECO:0000313" key="7">
    <source>
        <dbReference type="Proteomes" id="UP001153069"/>
    </source>
</evidence>
<sequence>MNQEAIDPAIAAAAALCLQEMDDRAEKLSCVDKTAYHPQPHHHAACLVLEDCNCGHGDQQGVVVPSNAPATSLSTSEMKNASAKVTMPLAVGSVSSCVGVPAGRGYTKNEKNNSVADISLSESQDNSIQPVILSRQDCINLSSLPGAYPVIGISSPRPELEEETSSSPGEDDFSVVHSVTGTERQLTSVEGQQSLPSAELVDIESAPEQMQQAVPAPNNGQLCAARGNSRKEPNRPRMLVIAAAILVLVVVAVAGTTVVAVEKQDCSGQDDETAISSQNASGGTDESQELQTTIDQYILTLLPSDTIGQIVAVDAPDQQASLDGTTPQAQAYQWLLQDPFVEAYSDQRLIQRFALAVFYFATEGSQWLESTHWLSHYHHECQWHFHDIIDEKRFDVAQYVDLPDPRVPCPVDGNGNSSENRTFEILEEVVFRHLWLHTNNLRGTLPRELYLLTNLHSVAAYSNRLEGTLATEIGYMTQLEFLSLNMNALSGTLPTELGLLSSLKGLFVFSNPRLKGSIPSELGLLHNIRFVMLWYCGLSGTVPAALGQATSLVELYLGHNRLTGTVATELGQLDALKRLALINNRLTGTVPTELGRLSNTFTLHLNRNSLSGTIPSELGMLSDMYGLNLDRNMLTGSIPKELGLLNHQDGNPFKVLNLTQNMLSGTVPEVLCTDMESMQFDCMEQLCGCECLC</sequence>
<keyword evidence="5" id="KW-1133">Transmembrane helix</keyword>
<name>A0A9N8E7H9_9STRA</name>
<feature type="region of interest" description="Disordered" evidence="4">
    <location>
        <begin position="154"/>
        <end position="173"/>
    </location>
</feature>
<evidence type="ECO:0000256" key="4">
    <source>
        <dbReference type="SAM" id="MobiDB-lite"/>
    </source>
</evidence>
<dbReference type="Proteomes" id="UP001153069">
    <property type="component" value="Unassembled WGS sequence"/>
</dbReference>
<dbReference type="InterPro" id="IPR032675">
    <property type="entry name" value="LRR_dom_sf"/>
</dbReference>
<dbReference type="Gene3D" id="3.80.10.10">
    <property type="entry name" value="Ribonuclease Inhibitor"/>
    <property type="match status" value="1"/>
</dbReference>
<dbReference type="EMBL" id="CAICTM010000577">
    <property type="protein sequence ID" value="CAB9513214.1"/>
    <property type="molecule type" value="Genomic_DNA"/>
</dbReference>
<dbReference type="InterPro" id="IPR051848">
    <property type="entry name" value="PGIP"/>
</dbReference>
<keyword evidence="5" id="KW-0472">Membrane</keyword>
<evidence type="ECO:0000256" key="5">
    <source>
        <dbReference type="SAM" id="Phobius"/>
    </source>
</evidence>
<dbReference type="PANTHER" id="PTHR48059:SF30">
    <property type="entry name" value="OS06G0587000 PROTEIN"/>
    <property type="match status" value="1"/>
</dbReference>
<keyword evidence="7" id="KW-1185">Reference proteome</keyword>
<comment type="caution">
    <text evidence="6">The sequence shown here is derived from an EMBL/GenBank/DDBJ whole genome shotgun (WGS) entry which is preliminary data.</text>
</comment>
<evidence type="ECO:0000256" key="2">
    <source>
        <dbReference type="ARBA" id="ARBA00022614"/>
    </source>
</evidence>
<evidence type="ECO:0000313" key="6">
    <source>
        <dbReference type="EMBL" id="CAB9513214.1"/>
    </source>
</evidence>
<protein>
    <submittedName>
        <fullName evidence="6">Leucine Rich Repeat</fullName>
    </submittedName>
</protein>
<feature type="compositionally biased region" description="Acidic residues" evidence="4">
    <location>
        <begin position="160"/>
        <end position="173"/>
    </location>
</feature>
<feature type="transmembrane region" description="Helical" evidence="5">
    <location>
        <begin position="239"/>
        <end position="261"/>
    </location>
</feature>
<comment type="subcellular location">
    <subcellularLocation>
        <location evidence="1">Cell envelope</location>
    </subcellularLocation>
</comment>
<keyword evidence="3" id="KW-0677">Repeat</keyword>
<keyword evidence="5" id="KW-0812">Transmembrane</keyword>
<feature type="region of interest" description="Disordered" evidence="4">
    <location>
        <begin position="264"/>
        <end position="287"/>
    </location>
</feature>
<dbReference type="PANTHER" id="PTHR48059">
    <property type="entry name" value="POLYGALACTURONASE INHIBITOR 1"/>
    <property type="match status" value="1"/>
</dbReference>
<dbReference type="AlphaFoldDB" id="A0A9N8E7H9"/>
<proteinExistence type="predicted"/>
<dbReference type="SUPFAM" id="SSF52058">
    <property type="entry name" value="L domain-like"/>
    <property type="match status" value="1"/>
</dbReference>
<organism evidence="6 7">
    <name type="scientific">Seminavis robusta</name>
    <dbReference type="NCBI Taxonomy" id="568900"/>
    <lineage>
        <taxon>Eukaryota</taxon>
        <taxon>Sar</taxon>
        <taxon>Stramenopiles</taxon>
        <taxon>Ochrophyta</taxon>
        <taxon>Bacillariophyta</taxon>
        <taxon>Bacillariophyceae</taxon>
        <taxon>Bacillariophycidae</taxon>
        <taxon>Naviculales</taxon>
        <taxon>Naviculaceae</taxon>
        <taxon>Seminavis</taxon>
    </lineage>
</organism>
<feature type="compositionally biased region" description="Polar residues" evidence="4">
    <location>
        <begin position="274"/>
        <end position="287"/>
    </location>
</feature>
<keyword evidence="2" id="KW-0433">Leucine-rich repeat</keyword>
<dbReference type="InterPro" id="IPR001611">
    <property type="entry name" value="Leu-rich_rpt"/>
</dbReference>
<dbReference type="Pfam" id="PF00560">
    <property type="entry name" value="LRR_1"/>
    <property type="match status" value="2"/>
</dbReference>
<reference evidence="6" key="1">
    <citation type="submission" date="2020-06" db="EMBL/GenBank/DDBJ databases">
        <authorList>
            <consortium name="Plant Systems Biology data submission"/>
        </authorList>
    </citation>
    <scope>NUCLEOTIDE SEQUENCE</scope>
    <source>
        <strain evidence="6">D6</strain>
    </source>
</reference>
<gene>
    <name evidence="6" type="ORF">SEMRO_578_G169850.1</name>
</gene>
<accession>A0A9N8E7H9</accession>